<organism evidence="3 4">
    <name type="scientific">Fischerella thermalis CCMEE 5318</name>
    <dbReference type="NCBI Taxonomy" id="2019666"/>
    <lineage>
        <taxon>Bacteria</taxon>
        <taxon>Bacillati</taxon>
        <taxon>Cyanobacteriota</taxon>
        <taxon>Cyanophyceae</taxon>
        <taxon>Nostocales</taxon>
        <taxon>Hapalosiphonaceae</taxon>
        <taxon>Fischerella</taxon>
    </lineage>
</organism>
<dbReference type="PANTHER" id="PTHR48104:SF30">
    <property type="entry name" value="METACASPASE-1"/>
    <property type="match status" value="1"/>
</dbReference>
<protein>
    <submittedName>
        <fullName evidence="3">Peptidase C14</fullName>
    </submittedName>
</protein>
<dbReference type="GO" id="GO:0004197">
    <property type="term" value="F:cysteine-type endopeptidase activity"/>
    <property type="evidence" value="ECO:0007669"/>
    <property type="project" value="InterPro"/>
</dbReference>
<dbReference type="InterPro" id="IPR050452">
    <property type="entry name" value="Metacaspase"/>
</dbReference>
<dbReference type="Gene3D" id="3.40.50.1460">
    <property type="match status" value="1"/>
</dbReference>
<dbReference type="RefSeq" id="WP_102182863.1">
    <property type="nucleotide sequence ID" value="NZ_NMQE01000647.1"/>
</dbReference>
<dbReference type="AlphaFoldDB" id="A0A2N6L9G0"/>
<dbReference type="InterPro" id="IPR011600">
    <property type="entry name" value="Pept_C14_caspase"/>
</dbReference>
<evidence type="ECO:0000313" key="4">
    <source>
        <dbReference type="Proteomes" id="UP000235081"/>
    </source>
</evidence>
<feature type="domain" description="DUF4384" evidence="2">
    <location>
        <begin position="568"/>
        <end position="659"/>
    </location>
</feature>
<feature type="domain" description="Peptidase C14 caspase" evidence="1">
    <location>
        <begin position="41"/>
        <end position="292"/>
    </location>
</feature>
<dbReference type="EMBL" id="NMQE01000647">
    <property type="protein sequence ID" value="PMB18956.1"/>
    <property type="molecule type" value="Genomic_DNA"/>
</dbReference>
<dbReference type="InterPro" id="IPR011189">
    <property type="entry name" value="UCP_caspase_lke"/>
</dbReference>
<evidence type="ECO:0000259" key="1">
    <source>
        <dbReference type="Pfam" id="PF00656"/>
    </source>
</evidence>
<dbReference type="InterPro" id="IPR029030">
    <property type="entry name" value="Caspase-like_dom_sf"/>
</dbReference>
<sequence>MKRRTFLQRFGSILAALGVAEAEWFQFGTRYQQALAQPSSRKLALLVGINQYSESPALNGCLVDVELQKEVLIHRCGFQASDILSLTDEQASREFIETAFLEHLIGQAKPGDLVVFHFSGYGSRVRLGNTPEATQNALVPADGIEANPQNPKIVNYLLEENLLLMLRSLPTDRVTAVLDTSYYAPTSILTAPLRVRARQTPPAAVLTGAELDFQKQLQEKASPEQPGVILSATSAPNQVAREIQYSGFSAGLFTYTLTQYLWETTPTITIPVFISRVESAMQQLGSTQQPGLLIGKKNQQRVQLNENFFLETTGAEGVVTATEEDGKTVQVWLAGIPPHVLEHYGVNSRLNVVNQAGATTQLLIVRSRSGLTAKTQIFSTENQTSPQIGQLVQEALRVLPRNINLIIALDGELERIERVDATSAFATVAHVTSVVAGEQPADYVFGKRPDTKNKDLIASTSLIVSPSRYGLFSSSSERVPNTFGEAGEAVKVAVQRLSPKLKTLLAAKLWRLTDNEGSSRLNVKATLELISGIAPRAIMHRETLRTANSETINKKSANPESGHTPTISIGSRVQYRVQNMGNKPIYCMLVGLNSAKNAIALYPWQKVTETEEPLEPQLTDLTIAPGETLTLPQTTSGFEWVIQGPPSFSETQLIFSTAPFTQTLNALASAKHPRADQQRILPILNPLEVAHALLQDLHNASTTAADPNTLPTDSYVLDVNHWASLGFLFQVV</sequence>
<gene>
    <name evidence="3" type="ORF">CEN46_19755</name>
</gene>
<evidence type="ECO:0000259" key="2">
    <source>
        <dbReference type="Pfam" id="PF14326"/>
    </source>
</evidence>
<dbReference type="PIRSF" id="PIRSF007398">
    <property type="entry name" value="Sll0148_caspase"/>
    <property type="match status" value="1"/>
</dbReference>
<dbReference type="PANTHER" id="PTHR48104">
    <property type="entry name" value="METACASPASE-4"/>
    <property type="match status" value="1"/>
</dbReference>
<dbReference type="Pfam" id="PF00656">
    <property type="entry name" value="Peptidase_C14"/>
    <property type="match status" value="1"/>
</dbReference>
<dbReference type="SUPFAM" id="SSF52129">
    <property type="entry name" value="Caspase-like"/>
    <property type="match status" value="1"/>
</dbReference>
<name>A0A2N6L9G0_9CYAN</name>
<dbReference type="InterPro" id="IPR025493">
    <property type="entry name" value="DUF4384"/>
</dbReference>
<dbReference type="GO" id="GO:0005737">
    <property type="term" value="C:cytoplasm"/>
    <property type="evidence" value="ECO:0007669"/>
    <property type="project" value="TreeGrafter"/>
</dbReference>
<dbReference type="Pfam" id="PF14326">
    <property type="entry name" value="DUF4384"/>
    <property type="match status" value="1"/>
</dbReference>
<accession>A0A2N6L9G0</accession>
<evidence type="ECO:0000313" key="3">
    <source>
        <dbReference type="EMBL" id="PMB18956.1"/>
    </source>
</evidence>
<proteinExistence type="predicted"/>
<reference evidence="3 4" key="1">
    <citation type="submission" date="2017-07" db="EMBL/GenBank/DDBJ databases">
        <title>Genomes of Fischerella (Mastigocladus) sp. strains.</title>
        <authorList>
            <person name="Miller S.R."/>
        </authorList>
    </citation>
    <scope>NUCLEOTIDE SEQUENCE [LARGE SCALE GENOMIC DNA]</scope>
    <source>
        <strain evidence="3 4">CCMEE 5318</strain>
    </source>
</reference>
<dbReference type="Proteomes" id="UP000235081">
    <property type="component" value="Unassembled WGS sequence"/>
</dbReference>
<comment type="caution">
    <text evidence="3">The sequence shown here is derived from an EMBL/GenBank/DDBJ whole genome shotgun (WGS) entry which is preliminary data.</text>
</comment>
<dbReference type="GO" id="GO:0006508">
    <property type="term" value="P:proteolysis"/>
    <property type="evidence" value="ECO:0007669"/>
    <property type="project" value="InterPro"/>
</dbReference>